<evidence type="ECO:0000313" key="6">
    <source>
        <dbReference type="Proteomes" id="UP000095214"/>
    </source>
</evidence>
<organism evidence="5 6">
    <name type="scientific">Pauljensenia hongkongensis</name>
    <dbReference type="NCBI Taxonomy" id="178339"/>
    <lineage>
        <taxon>Bacteria</taxon>
        <taxon>Bacillati</taxon>
        <taxon>Actinomycetota</taxon>
        <taxon>Actinomycetes</taxon>
        <taxon>Actinomycetales</taxon>
        <taxon>Actinomycetaceae</taxon>
        <taxon>Pauljensenia</taxon>
    </lineage>
</organism>
<name>A0A1D8B494_9ACTO</name>
<feature type="active site" description="Proton donor/acceptor" evidence="3">
    <location>
        <position position="109"/>
    </location>
</feature>
<dbReference type="GO" id="GO:0016791">
    <property type="term" value="F:phosphatase activity"/>
    <property type="evidence" value="ECO:0007669"/>
    <property type="project" value="TreeGrafter"/>
</dbReference>
<evidence type="ECO:0000256" key="2">
    <source>
        <dbReference type="ARBA" id="ARBA00023235"/>
    </source>
</evidence>
<proteinExistence type="predicted"/>
<dbReference type="PANTHER" id="PTHR48100:SF1">
    <property type="entry name" value="HISTIDINE PHOSPHATASE FAMILY PROTEIN-RELATED"/>
    <property type="match status" value="1"/>
</dbReference>
<dbReference type="SMART" id="SM00855">
    <property type="entry name" value="PGAM"/>
    <property type="match status" value="1"/>
</dbReference>
<dbReference type="EMBL" id="CP017298">
    <property type="protein sequence ID" value="AOS47968.1"/>
    <property type="molecule type" value="Genomic_DNA"/>
</dbReference>
<dbReference type="RefSeq" id="WP_034219666.1">
    <property type="nucleotide sequence ID" value="NZ_CP017298.1"/>
</dbReference>
<feature type="binding site" evidence="4">
    <location>
        <position position="79"/>
    </location>
    <ligand>
        <name>substrate</name>
    </ligand>
</feature>
<dbReference type="Gene3D" id="3.40.50.1240">
    <property type="entry name" value="Phosphoglycerate mutase-like"/>
    <property type="match status" value="1"/>
</dbReference>
<dbReference type="GO" id="GO:0005737">
    <property type="term" value="C:cytoplasm"/>
    <property type="evidence" value="ECO:0007669"/>
    <property type="project" value="TreeGrafter"/>
</dbReference>
<dbReference type="InterPro" id="IPR050275">
    <property type="entry name" value="PGM_Phosphatase"/>
</dbReference>
<keyword evidence="1" id="KW-0324">Glycolysis</keyword>
<dbReference type="SUPFAM" id="SSF53254">
    <property type="entry name" value="Phosphoglycerate mutase-like"/>
    <property type="match status" value="1"/>
</dbReference>
<dbReference type="CDD" id="cd07067">
    <property type="entry name" value="HP_PGM_like"/>
    <property type="match status" value="1"/>
</dbReference>
<dbReference type="PROSITE" id="PS00175">
    <property type="entry name" value="PG_MUTASE"/>
    <property type="match status" value="1"/>
</dbReference>
<dbReference type="OrthoDB" id="4697614at2"/>
<evidence type="ECO:0000256" key="3">
    <source>
        <dbReference type="PIRSR" id="PIRSR613078-1"/>
    </source>
</evidence>
<dbReference type="InterPro" id="IPR013078">
    <property type="entry name" value="His_Pase_superF_clade-1"/>
</dbReference>
<accession>A0A1D8B494</accession>
<dbReference type="InterPro" id="IPR029033">
    <property type="entry name" value="His_PPase_superfam"/>
</dbReference>
<evidence type="ECO:0000313" key="5">
    <source>
        <dbReference type="EMBL" id="AOS47968.1"/>
    </source>
</evidence>
<feature type="binding site" evidence="4">
    <location>
        <begin position="10"/>
        <end position="17"/>
    </location>
    <ligand>
        <name>substrate</name>
    </ligand>
</feature>
<dbReference type="AlphaFoldDB" id="A0A1D8B494"/>
<dbReference type="Pfam" id="PF00300">
    <property type="entry name" value="His_Phos_1"/>
    <property type="match status" value="2"/>
</dbReference>
<evidence type="ECO:0000256" key="1">
    <source>
        <dbReference type="ARBA" id="ARBA00023152"/>
    </source>
</evidence>
<reference evidence="5 6" key="1">
    <citation type="submission" date="2016-09" db="EMBL/GenBank/DDBJ databases">
        <title>Complete genome sequence of Actinomyces hongkongensis HKU8.</title>
        <authorList>
            <person name="Gao Y.-X."/>
            <person name="Zhou Y.-Y."/>
            <person name="Xie Y."/>
            <person name="Wang M."/>
            <person name="Wang S.-J."/>
            <person name="Shen S.-G."/>
        </authorList>
    </citation>
    <scope>NUCLEOTIDE SEQUENCE [LARGE SCALE GENOMIC DNA]</scope>
    <source>
        <strain evidence="5 6">HKU8</strain>
    </source>
</reference>
<keyword evidence="2" id="KW-0413">Isomerase</keyword>
<dbReference type="InterPro" id="IPR001345">
    <property type="entry name" value="PG/BPGM_mutase_AS"/>
</dbReference>
<keyword evidence="6" id="KW-1185">Reference proteome</keyword>
<dbReference type="KEGG" id="phon:BH719_01675"/>
<feature type="active site" description="Tele-phosphohistidine intermediate" evidence="3">
    <location>
        <position position="11"/>
    </location>
</feature>
<dbReference type="Proteomes" id="UP000095214">
    <property type="component" value="Chromosome"/>
</dbReference>
<dbReference type="PANTHER" id="PTHR48100">
    <property type="entry name" value="BROAD-SPECIFICITY PHOSPHATASE YOR283W-RELATED"/>
    <property type="match status" value="1"/>
</dbReference>
<evidence type="ECO:0000256" key="4">
    <source>
        <dbReference type="PIRSR" id="PIRSR613078-2"/>
    </source>
</evidence>
<sequence length="242" mass="25908">MGGRRIVLVRHGQTDFNVERRFQGRADQPLNERGMAQARAAAGVLATRLSGPGEQVGVNADSGARTGGGARLICSPLLRARMTARILADVFEAVGRPLDGPFVDERLTERDFGRMEGHTFAELVELYPAQVAQWRACGECPEAGVEPSGAVGRRMRDAVLEAEGQCRDGQTLLVVSHGSAIARGITSLLGLDPDAFDGLRGVDNCHWSELVPIAHAKRRGTVSLGWRLAAHNVGVREDVLGA</sequence>
<protein>
    <submittedName>
        <fullName evidence="5">Histidine phosphatase</fullName>
    </submittedName>
</protein>
<dbReference type="STRING" id="178339.BH719_01675"/>
<gene>
    <name evidence="5" type="ORF">BH719_01675</name>
</gene>